<dbReference type="AlphaFoldDB" id="F3KP94"/>
<dbReference type="PANTHER" id="PTHR46796:SF6">
    <property type="entry name" value="ARAC SUBFAMILY"/>
    <property type="match status" value="1"/>
</dbReference>
<keyword evidence="2" id="KW-0238">DNA-binding</keyword>
<dbReference type="NCBIfam" id="NF041686">
    <property type="entry name" value="ant_diox_reg_AndR"/>
    <property type="match status" value="1"/>
</dbReference>
<comment type="caution">
    <text evidence="5">The sequence shown here is derived from an EMBL/GenBank/DDBJ whole genome shotgun (WGS) entry which is preliminary data.</text>
</comment>
<dbReference type="eggNOG" id="COG4977">
    <property type="taxonomic scope" value="Bacteria"/>
</dbReference>
<dbReference type="InterPro" id="IPR009057">
    <property type="entry name" value="Homeodomain-like_sf"/>
</dbReference>
<dbReference type="EMBL" id="AEGR01000018">
    <property type="protein sequence ID" value="EGI78335.1"/>
    <property type="molecule type" value="Genomic_DNA"/>
</dbReference>
<keyword evidence="1" id="KW-0805">Transcription regulation</keyword>
<dbReference type="STRING" id="887062.HGR_01257"/>
<organism evidence="5 6">
    <name type="scientific">Hylemonella gracilis ATCC 19624</name>
    <dbReference type="NCBI Taxonomy" id="887062"/>
    <lineage>
        <taxon>Bacteria</taxon>
        <taxon>Pseudomonadati</taxon>
        <taxon>Pseudomonadota</taxon>
        <taxon>Betaproteobacteria</taxon>
        <taxon>Burkholderiales</taxon>
        <taxon>Comamonadaceae</taxon>
        <taxon>Hylemonella</taxon>
    </lineage>
</organism>
<name>F3KP94_9BURK</name>
<dbReference type="InterPro" id="IPR018060">
    <property type="entry name" value="HTH_AraC"/>
</dbReference>
<dbReference type="InterPro" id="IPR037923">
    <property type="entry name" value="HTH-like"/>
</dbReference>
<dbReference type="Gene3D" id="1.10.10.60">
    <property type="entry name" value="Homeodomain-like"/>
    <property type="match status" value="1"/>
</dbReference>
<dbReference type="Pfam" id="PF12833">
    <property type="entry name" value="HTH_18"/>
    <property type="match status" value="1"/>
</dbReference>
<accession>F3KP94</accession>
<protein>
    <submittedName>
        <fullName evidence="5">AraC family transcriptional regulator</fullName>
    </submittedName>
</protein>
<keyword evidence="3" id="KW-0804">Transcription</keyword>
<dbReference type="Pfam" id="PF14525">
    <property type="entry name" value="AraC_binding_2"/>
    <property type="match status" value="1"/>
</dbReference>
<keyword evidence="6" id="KW-1185">Reference proteome</keyword>
<dbReference type="GO" id="GO:0043565">
    <property type="term" value="F:sequence-specific DNA binding"/>
    <property type="evidence" value="ECO:0007669"/>
    <property type="project" value="InterPro"/>
</dbReference>
<dbReference type="InterPro" id="IPR049668">
    <property type="entry name" value="AndR"/>
</dbReference>
<proteinExistence type="predicted"/>
<evidence type="ECO:0000313" key="5">
    <source>
        <dbReference type="EMBL" id="EGI78335.1"/>
    </source>
</evidence>
<dbReference type="InterPro" id="IPR050204">
    <property type="entry name" value="AraC_XylS_family_regulators"/>
</dbReference>
<sequence>MKQGARGLARFLHFAARFRTVSWNTEPAMQLAPRPAAVATDVGPFEPRALRAHRLFESDDLDEARERISRVMQPHRLRPLGAGTGRPSRSHMDYVRLGELGLGTIAFFGQPTQVDVEAVEDYHLLMFCLRGHAEVRSAGRTFTASPWTGVVCAPGHSFLADLSPDCEQFVLRLDRHMVEAHLGLEGAAARFHGALDLRRPGLQAWLEQLRLIAGSPALLDTARRHPLVAVEMERLLVHLLHEGQGWGTDTHDANLQTTGIAPACVLRAERCMAERAGEALRLADIAAAAGTSTRTLLEAFKRFRDTSPMQHLQALRLERAHAMLCAARGEADGASPVETASVAAIAFDCGFTHLGRFAQAYRRRYGVPPSVTLAARR</sequence>
<evidence type="ECO:0000256" key="1">
    <source>
        <dbReference type="ARBA" id="ARBA00023015"/>
    </source>
</evidence>
<dbReference type="SUPFAM" id="SSF46689">
    <property type="entry name" value="Homeodomain-like"/>
    <property type="match status" value="2"/>
</dbReference>
<reference evidence="5 6" key="1">
    <citation type="journal article" date="2011" name="EMBO J.">
        <title>Structural diversity of bacterial flagellar motors.</title>
        <authorList>
            <person name="Chen S."/>
            <person name="Beeby M."/>
            <person name="Murphy G.E."/>
            <person name="Leadbetter J.R."/>
            <person name="Hendrixson D.R."/>
            <person name="Briegel A."/>
            <person name="Li Z."/>
            <person name="Shi J."/>
            <person name="Tocheva E.I."/>
            <person name="Muller A."/>
            <person name="Dobro M.J."/>
            <person name="Jensen G.J."/>
        </authorList>
    </citation>
    <scope>NUCLEOTIDE SEQUENCE [LARGE SCALE GENOMIC DNA]</scope>
    <source>
        <strain evidence="5 6">ATCC 19624</strain>
    </source>
</reference>
<evidence type="ECO:0000256" key="3">
    <source>
        <dbReference type="ARBA" id="ARBA00023163"/>
    </source>
</evidence>
<evidence type="ECO:0000259" key="4">
    <source>
        <dbReference type="PROSITE" id="PS01124"/>
    </source>
</evidence>
<evidence type="ECO:0000256" key="2">
    <source>
        <dbReference type="ARBA" id="ARBA00023125"/>
    </source>
</evidence>
<dbReference type="SMART" id="SM00342">
    <property type="entry name" value="HTH_ARAC"/>
    <property type="match status" value="1"/>
</dbReference>
<dbReference type="Proteomes" id="UP000016368">
    <property type="component" value="Unassembled WGS sequence"/>
</dbReference>
<dbReference type="GO" id="GO:0003700">
    <property type="term" value="F:DNA-binding transcription factor activity"/>
    <property type="evidence" value="ECO:0007669"/>
    <property type="project" value="InterPro"/>
</dbReference>
<evidence type="ECO:0000313" key="6">
    <source>
        <dbReference type="Proteomes" id="UP000016368"/>
    </source>
</evidence>
<dbReference type="PROSITE" id="PS01124">
    <property type="entry name" value="HTH_ARAC_FAMILY_2"/>
    <property type="match status" value="1"/>
</dbReference>
<dbReference type="PANTHER" id="PTHR46796">
    <property type="entry name" value="HTH-TYPE TRANSCRIPTIONAL ACTIVATOR RHAS-RELATED"/>
    <property type="match status" value="1"/>
</dbReference>
<gene>
    <name evidence="5" type="ORF">HGR_01257</name>
</gene>
<dbReference type="InterPro" id="IPR035418">
    <property type="entry name" value="AraC-bd_2"/>
</dbReference>
<feature type="domain" description="HTH araC/xylS-type" evidence="4">
    <location>
        <begin position="266"/>
        <end position="375"/>
    </location>
</feature>
<dbReference type="SUPFAM" id="SSF51215">
    <property type="entry name" value="Regulatory protein AraC"/>
    <property type="match status" value="1"/>
</dbReference>